<feature type="binding site" evidence="18">
    <location>
        <position position="368"/>
    </location>
    <ligand>
        <name>ATP</name>
        <dbReference type="ChEBI" id="CHEBI:30616"/>
    </ligand>
</feature>
<evidence type="ECO:0000256" key="9">
    <source>
        <dbReference type="ARBA" id="ARBA00022723"/>
    </source>
</evidence>
<dbReference type="InterPro" id="IPR036615">
    <property type="entry name" value="Mur_ligase_C_dom_sf"/>
</dbReference>
<dbReference type="GO" id="GO:0004326">
    <property type="term" value="F:tetrahydrofolylpolyglutamate synthase activity"/>
    <property type="evidence" value="ECO:0007669"/>
    <property type="project" value="UniProtKB-EC"/>
</dbReference>
<dbReference type="EC" id="6.3.2.17" evidence="17"/>
<dbReference type="Gene3D" id="3.90.190.20">
    <property type="entry name" value="Mur ligase, C-terminal domain"/>
    <property type="match status" value="1"/>
</dbReference>
<evidence type="ECO:0000256" key="5">
    <source>
        <dbReference type="ARBA" id="ARBA00008276"/>
    </source>
</evidence>
<dbReference type="AlphaFoldDB" id="A0A1E1KHN9"/>
<sequence length="552" mass="61034">MASLLLLPSSIRNVTIFAWRTPSLLKLRSLSTAINVSEQRSYPEAIKLLNSLQSNRAIVSSISTTPADMNRNAIPEMLEWTRKAGYQPNDLIAPGLKYIHVAGTKGKGSVSVMIENILLQYWRKSSPRALGRIGLYTSPHLIDVRERIRIDGSPISEALFAQYFYELWDRLSLAADRSDMELMPNYFRFLTILAFHTFIREDVGTAIVECGIGGEYDSTNILPPEAVTTCAITSLGIDHEAMLGETIEEIAWHKGGIMKPGVPAFSVKQLPSALAVLEKRASEKEVDLTVVERLAILEDVKLVLEGDFQKDNASLAVEVVASHLKTLGVADVSTSTVLPEEFKSGLETVTWPGRCQYIIDGNTEWMIDGAHTLESISATAIWFREKCVAASTSPHPPTATMLIFNQQSERDAESLLAQLLTEILTLQQGANQEKLLGDRAKDNFSSRSPRRAFTYAAFCTNRPFTVEQDSTEEVDLTLQNHMARKYMRLDRGNPCHMVYGSAEEAVDLAYKVSEGEERVLVLVTGSLHLAGAVLQVLEEKRGKDVDVSGGET</sequence>
<dbReference type="InterPro" id="IPR036565">
    <property type="entry name" value="Mur-like_cat_sf"/>
</dbReference>
<dbReference type="InterPro" id="IPR023600">
    <property type="entry name" value="Folylpolyglutamate_synth_euk"/>
</dbReference>
<evidence type="ECO:0000256" key="7">
    <source>
        <dbReference type="ARBA" id="ARBA00022563"/>
    </source>
</evidence>
<name>A0A1E1KHN9_9HELO</name>
<comment type="cofactor">
    <cofactor evidence="17">
        <name>a monovalent cation</name>
        <dbReference type="ChEBI" id="CHEBI:60242"/>
    </cofactor>
    <text evidence="17">A monovalent cation.</text>
</comment>
<comment type="pathway">
    <text evidence="4 17">Cofactor biosynthesis; tetrahydrofolylpolyglutamate biosynthesis.</text>
</comment>
<evidence type="ECO:0000313" key="20">
    <source>
        <dbReference type="EMBL" id="CZS97501.1"/>
    </source>
</evidence>
<dbReference type="GO" id="GO:0046872">
    <property type="term" value="F:metal ion binding"/>
    <property type="evidence" value="ECO:0007669"/>
    <property type="project" value="UniProtKB-KW"/>
</dbReference>
<dbReference type="PANTHER" id="PTHR11136">
    <property type="entry name" value="FOLYLPOLYGLUTAMATE SYNTHASE-RELATED"/>
    <property type="match status" value="1"/>
</dbReference>
<evidence type="ECO:0000256" key="3">
    <source>
        <dbReference type="ARBA" id="ARBA00004496"/>
    </source>
</evidence>
<feature type="binding site" evidence="18">
    <location>
        <position position="354"/>
    </location>
    <ligand>
        <name>ATP</name>
        <dbReference type="ChEBI" id="CHEBI:30616"/>
    </ligand>
</feature>
<keyword evidence="7 17" id="KW-0554">One-carbon metabolism</keyword>
<evidence type="ECO:0000256" key="6">
    <source>
        <dbReference type="ARBA" id="ARBA00022490"/>
    </source>
</evidence>
<evidence type="ECO:0000256" key="13">
    <source>
        <dbReference type="ARBA" id="ARBA00022842"/>
    </source>
</evidence>
<dbReference type="PROSITE" id="PS01012">
    <property type="entry name" value="FOLYLPOLYGLU_SYNT_2"/>
    <property type="match status" value="1"/>
</dbReference>
<dbReference type="Gene3D" id="3.40.1190.10">
    <property type="entry name" value="Mur-like, catalytic domain"/>
    <property type="match status" value="1"/>
</dbReference>
<evidence type="ECO:0000256" key="4">
    <source>
        <dbReference type="ARBA" id="ARBA00005150"/>
    </source>
</evidence>
<feature type="binding site" evidence="19">
    <location>
        <position position="209"/>
    </location>
    <ligand>
        <name>Mg(2+)</name>
        <dbReference type="ChEBI" id="CHEBI:18420"/>
        <label>1</label>
    </ligand>
</feature>
<dbReference type="STRING" id="914237.A0A1E1KHN9"/>
<dbReference type="SUPFAM" id="SSF53623">
    <property type="entry name" value="MurD-like peptide ligases, catalytic domain"/>
    <property type="match status" value="1"/>
</dbReference>
<evidence type="ECO:0000256" key="19">
    <source>
        <dbReference type="PIRSR" id="PIRSR038895-2"/>
    </source>
</evidence>
<accession>A0A1E1KHN9</accession>
<dbReference type="SUPFAM" id="SSF53244">
    <property type="entry name" value="MurD-like peptide ligases, peptide-binding domain"/>
    <property type="match status" value="1"/>
</dbReference>
<keyword evidence="14" id="KW-0496">Mitochondrion</keyword>
<dbReference type="GO" id="GO:0006730">
    <property type="term" value="P:one-carbon metabolic process"/>
    <property type="evidence" value="ECO:0007669"/>
    <property type="project" value="UniProtKB-KW"/>
</dbReference>
<evidence type="ECO:0000256" key="16">
    <source>
        <dbReference type="ARBA" id="ARBA00047493"/>
    </source>
</evidence>
<dbReference type="InParanoid" id="A0A1E1KHN9"/>
<dbReference type="GO" id="GO:0005524">
    <property type="term" value="F:ATP binding"/>
    <property type="evidence" value="ECO:0007669"/>
    <property type="project" value="UniProtKB-KW"/>
</dbReference>
<keyword evidence="11" id="KW-0999">Mitochondrion inner membrane</keyword>
<comment type="function">
    <text evidence="17">Catalyzes conversion of folates to polyglutamate derivatives allowing concentration of folate compounds in the cell and the intracellular retention of these cofactors, which are important substrates for most of the folate-dependent enzymes that are involved in one-carbon transfer reactions involved in purine, pyrimidine and amino acid synthesis.</text>
</comment>
<evidence type="ECO:0000256" key="12">
    <source>
        <dbReference type="ARBA" id="ARBA00022840"/>
    </source>
</evidence>
<evidence type="ECO:0000256" key="10">
    <source>
        <dbReference type="ARBA" id="ARBA00022741"/>
    </source>
</evidence>
<dbReference type="PIRSF" id="PIRSF038895">
    <property type="entry name" value="FPGS"/>
    <property type="match status" value="1"/>
</dbReference>
<evidence type="ECO:0000313" key="21">
    <source>
        <dbReference type="Proteomes" id="UP000178129"/>
    </source>
</evidence>
<dbReference type="GO" id="GO:0005743">
    <property type="term" value="C:mitochondrial inner membrane"/>
    <property type="evidence" value="ECO:0007669"/>
    <property type="project" value="UniProtKB-SubCell"/>
</dbReference>
<evidence type="ECO:0000256" key="1">
    <source>
        <dbReference type="ARBA" id="ARBA00004273"/>
    </source>
</evidence>
<comment type="catalytic activity">
    <reaction evidence="16 17">
        <text>(6S)-5,6,7,8-tetrahydrofolyl-(gamma-L-Glu)(n) + L-glutamate + ATP = (6S)-5,6,7,8-tetrahydrofolyl-(gamma-L-Glu)(n+1) + ADP + phosphate + H(+)</text>
        <dbReference type="Rhea" id="RHEA:10580"/>
        <dbReference type="Rhea" id="RHEA-COMP:14738"/>
        <dbReference type="Rhea" id="RHEA-COMP:14740"/>
        <dbReference type="ChEBI" id="CHEBI:15378"/>
        <dbReference type="ChEBI" id="CHEBI:29985"/>
        <dbReference type="ChEBI" id="CHEBI:30616"/>
        <dbReference type="ChEBI" id="CHEBI:43474"/>
        <dbReference type="ChEBI" id="CHEBI:141005"/>
        <dbReference type="ChEBI" id="CHEBI:456216"/>
        <dbReference type="EC" id="6.3.2.17"/>
    </reaction>
</comment>
<organism evidence="20 21">
    <name type="scientific">Rhynchosporium graminicola</name>
    <dbReference type="NCBI Taxonomy" id="2792576"/>
    <lineage>
        <taxon>Eukaryota</taxon>
        <taxon>Fungi</taxon>
        <taxon>Dikarya</taxon>
        <taxon>Ascomycota</taxon>
        <taxon>Pezizomycotina</taxon>
        <taxon>Leotiomycetes</taxon>
        <taxon>Helotiales</taxon>
        <taxon>Ploettnerulaceae</taxon>
        <taxon>Rhynchosporium</taxon>
    </lineage>
</organism>
<dbReference type="InterPro" id="IPR018109">
    <property type="entry name" value="Folylpolyglutamate_synth_CS"/>
</dbReference>
<keyword evidence="6" id="KW-0963">Cytoplasm</keyword>
<keyword evidence="8 17" id="KW-0436">Ligase</keyword>
<keyword evidence="12 18" id="KW-0067">ATP-binding</keyword>
<dbReference type="EMBL" id="FJUW01000013">
    <property type="protein sequence ID" value="CZS97501.1"/>
    <property type="molecule type" value="Genomic_DNA"/>
</dbReference>
<evidence type="ECO:0000256" key="2">
    <source>
        <dbReference type="ARBA" id="ARBA00004305"/>
    </source>
</evidence>
<keyword evidence="15" id="KW-0472">Membrane</keyword>
<comment type="similarity">
    <text evidence="5 17">Belongs to the folylpolyglutamate synthase family.</text>
</comment>
<dbReference type="Proteomes" id="UP000178129">
    <property type="component" value="Unassembled WGS sequence"/>
</dbReference>
<dbReference type="UniPathway" id="UPA00850"/>
<evidence type="ECO:0000256" key="18">
    <source>
        <dbReference type="PIRSR" id="PIRSR038895-1"/>
    </source>
</evidence>
<feature type="binding site" evidence="19">
    <location>
        <position position="138"/>
    </location>
    <ligand>
        <name>Mg(2+)</name>
        <dbReference type="ChEBI" id="CHEBI:18420"/>
        <label>1</label>
    </ligand>
</feature>
<dbReference type="NCBIfam" id="TIGR01499">
    <property type="entry name" value="folC"/>
    <property type="match status" value="1"/>
</dbReference>
<evidence type="ECO:0000256" key="11">
    <source>
        <dbReference type="ARBA" id="ARBA00022792"/>
    </source>
</evidence>
<proteinExistence type="inferred from homology"/>
<keyword evidence="13 19" id="KW-0460">Magnesium</keyword>
<dbReference type="GO" id="GO:0005759">
    <property type="term" value="C:mitochondrial matrix"/>
    <property type="evidence" value="ECO:0007669"/>
    <property type="project" value="UniProtKB-SubCell"/>
</dbReference>
<comment type="subcellular location">
    <subcellularLocation>
        <location evidence="3">Cytoplasm</location>
    </subcellularLocation>
    <subcellularLocation>
        <location evidence="1">Mitochondrion inner membrane</location>
    </subcellularLocation>
    <subcellularLocation>
        <location evidence="2">Mitochondrion matrix</location>
    </subcellularLocation>
</comment>
<keyword evidence="9 19" id="KW-0479">Metal-binding</keyword>
<reference evidence="21" key="1">
    <citation type="submission" date="2016-03" db="EMBL/GenBank/DDBJ databases">
        <authorList>
            <person name="Ploux O."/>
        </authorList>
    </citation>
    <scope>NUCLEOTIDE SEQUENCE [LARGE SCALE GENOMIC DNA]</scope>
    <source>
        <strain evidence="21">UK7</strain>
    </source>
</reference>
<dbReference type="InterPro" id="IPR001645">
    <property type="entry name" value="Folylpolyglutamate_synth"/>
</dbReference>
<gene>
    <name evidence="20" type="ORF">RCO7_00211</name>
</gene>
<evidence type="ECO:0000256" key="14">
    <source>
        <dbReference type="ARBA" id="ARBA00023128"/>
    </source>
</evidence>
<keyword evidence="10 18" id="KW-0547">Nucleotide-binding</keyword>
<comment type="caution">
    <text evidence="20">The sequence shown here is derived from an EMBL/GenBank/DDBJ whole genome shotgun (WGS) entry which is preliminary data.</text>
</comment>
<evidence type="ECO:0000256" key="17">
    <source>
        <dbReference type="PIRNR" id="PIRNR038895"/>
    </source>
</evidence>
<dbReference type="PANTHER" id="PTHR11136:SF5">
    <property type="entry name" value="FOLYLPOLYGLUTAMATE SYNTHASE, MITOCHONDRIAL"/>
    <property type="match status" value="1"/>
</dbReference>
<dbReference type="GO" id="GO:0005829">
    <property type="term" value="C:cytosol"/>
    <property type="evidence" value="ECO:0007669"/>
    <property type="project" value="TreeGrafter"/>
</dbReference>
<protein>
    <recommendedName>
        <fullName evidence="17">Folylpolyglutamate synthase</fullName>
        <ecNumber evidence="17">6.3.2.17</ecNumber>
    </recommendedName>
    <alternativeName>
        <fullName evidence="17">Folylpoly-gamma-glutamate synthetase</fullName>
    </alternativeName>
    <alternativeName>
        <fullName evidence="17">Tetrahydrofolylpolyglutamate synthase</fullName>
    </alternativeName>
</protein>
<feature type="binding site" evidence="19">
    <location>
        <position position="239"/>
    </location>
    <ligand>
        <name>Mg(2+)</name>
        <dbReference type="ChEBI" id="CHEBI:18420"/>
        <label>1</label>
    </ligand>
</feature>
<evidence type="ECO:0000256" key="8">
    <source>
        <dbReference type="ARBA" id="ARBA00022598"/>
    </source>
</evidence>
<evidence type="ECO:0000256" key="15">
    <source>
        <dbReference type="ARBA" id="ARBA00023136"/>
    </source>
</evidence>
<keyword evidence="21" id="KW-1185">Reference proteome</keyword>